<name>A0A934VVL2_9BACT</name>
<evidence type="ECO:0000313" key="1">
    <source>
        <dbReference type="EMBL" id="MBK1883672.1"/>
    </source>
</evidence>
<dbReference type="Proteomes" id="UP000603141">
    <property type="component" value="Unassembled WGS sequence"/>
</dbReference>
<protein>
    <submittedName>
        <fullName evidence="1">Uncharacterized protein</fullName>
    </submittedName>
</protein>
<dbReference type="EMBL" id="JAENIJ010000025">
    <property type="protein sequence ID" value="MBK1883672.1"/>
    <property type="molecule type" value="Genomic_DNA"/>
</dbReference>
<keyword evidence="2" id="KW-1185">Reference proteome</keyword>
<organism evidence="1 2">
    <name type="scientific">Luteolibacter pohnpeiensis</name>
    <dbReference type="NCBI Taxonomy" id="454153"/>
    <lineage>
        <taxon>Bacteria</taxon>
        <taxon>Pseudomonadati</taxon>
        <taxon>Verrucomicrobiota</taxon>
        <taxon>Verrucomicrobiia</taxon>
        <taxon>Verrucomicrobiales</taxon>
        <taxon>Verrucomicrobiaceae</taxon>
        <taxon>Luteolibacter</taxon>
    </lineage>
</organism>
<evidence type="ECO:0000313" key="2">
    <source>
        <dbReference type="Proteomes" id="UP000603141"/>
    </source>
</evidence>
<accession>A0A934VVL2</accession>
<gene>
    <name evidence="1" type="ORF">JIN85_14730</name>
</gene>
<comment type="caution">
    <text evidence="1">The sequence shown here is derived from an EMBL/GenBank/DDBJ whole genome shotgun (WGS) entry which is preliminary data.</text>
</comment>
<sequence length="79" mass="9135">MKWNVTAKGWVCLCPVWLADPDSEAPVPIPRPLWLGWWLSLQFWGQDVVNFILVNLIEDFEPGYAIHHVESVDSFIIEV</sequence>
<dbReference type="AlphaFoldDB" id="A0A934VVL2"/>
<dbReference type="RefSeq" id="WP_200272056.1">
    <property type="nucleotide sequence ID" value="NZ_JAENIJ010000025.1"/>
</dbReference>
<proteinExistence type="predicted"/>
<reference evidence="1" key="1">
    <citation type="submission" date="2021-01" db="EMBL/GenBank/DDBJ databases">
        <title>Modified the classification status of verrucomicrobia.</title>
        <authorList>
            <person name="Feng X."/>
        </authorList>
    </citation>
    <scope>NUCLEOTIDE SEQUENCE</scope>
    <source>
        <strain evidence="1">KCTC 22041</strain>
    </source>
</reference>